<reference evidence="2 3" key="1">
    <citation type="submission" date="2017-05" db="EMBL/GenBank/DDBJ databases">
        <title>Complete and WGS of Bordetella genogroups.</title>
        <authorList>
            <person name="Spilker T."/>
            <person name="LiPuma J."/>
        </authorList>
    </citation>
    <scope>NUCLEOTIDE SEQUENCE [LARGE SCALE GENOMIC DNA]</scope>
    <source>
        <strain evidence="2 3">AU17610</strain>
    </source>
</reference>
<proteinExistence type="predicted"/>
<evidence type="ECO:0000313" key="3">
    <source>
        <dbReference type="Proteomes" id="UP000217005"/>
    </source>
</evidence>
<dbReference type="Proteomes" id="UP000217005">
    <property type="component" value="Unassembled WGS sequence"/>
</dbReference>
<accession>A0A261SDP3</accession>
<comment type="caution">
    <text evidence="2">The sequence shown here is derived from an EMBL/GenBank/DDBJ whole genome shotgun (WGS) entry which is preliminary data.</text>
</comment>
<organism evidence="2 3">
    <name type="scientific">Bordetella genomosp. 1</name>
    <dbReference type="NCBI Taxonomy" id="1395607"/>
    <lineage>
        <taxon>Bacteria</taxon>
        <taxon>Pseudomonadati</taxon>
        <taxon>Pseudomonadota</taxon>
        <taxon>Betaproteobacteria</taxon>
        <taxon>Burkholderiales</taxon>
        <taxon>Alcaligenaceae</taxon>
        <taxon>Bordetella</taxon>
    </lineage>
</organism>
<evidence type="ECO:0000256" key="1">
    <source>
        <dbReference type="SAM" id="Phobius"/>
    </source>
</evidence>
<protein>
    <submittedName>
        <fullName evidence="2">Uncharacterized protein</fullName>
    </submittedName>
</protein>
<name>A0A261SDP3_9BORD</name>
<feature type="transmembrane region" description="Helical" evidence="1">
    <location>
        <begin position="76"/>
        <end position="92"/>
    </location>
</feature>
<gene>
    <name evidence="2" type="ORF">CEG14_10630</name>
</gene>
<dbReference type="AlphaFoldDB" id="A0A261SDP3"/>
<keyword evidence="1" id="KW-0472">Membrane</keyword>
<evidence type="ECO:0000313" key="2">
    <source>
        <dbReference type="EMBL" id="OZI35528.1"/>
    </source>
</evidence>
<keyword evidence="1" id="KW-0812">Transmembrane</keyword>
<keyword evidence="1" id="KW-1133">Transmembrane helix</keyword>
<dbReference type="RefSeq" id="WP_094826337.1">
    <property type="nucleotide sequence ID" value="NZ_NEVL01000003.1"/>
</dbReference>
<sequence>MTQPLPAPLPGQLHRLQLCFAGACLCIAASYLLAAGAPGFKAPTALAGCLFLVTFALIGGHLWLLYRIAARLGRDGARWLLAIVALPLAARLTGHDNFYTLVLLPATLWAAAHVMVVLAARGRIAHRVGAQLLR</sequence>
<feature type="transmembrane region" description="Helical" evidence="1">
    <location>
        <begin position="44"/>
        <end position="64"/>
    </location>
</feature>
<dbReference type="EMBL" id="NEVL01000003">
    <property type="protein sequence ID" value="OZI35528.1"/>
    <property type="molecule type" value="Genomic_DNA"/>
</dbReference>
<feature type="transmembrane region" description="Helical" evidence="1">
    <location>
        <begin position="98"/>
        <end position="120"/>
    </location>
</feature>